<dbReference type="AlphaFoldDB" id="A0A8K0WZ08"/>
<dbReference type="Proteomes" id="UP000813385">
    <property type="component" value="Unassembled WGS sequence"/>
</dbReference>
<feature type="compositionally biased region" description="Polar residues" evidence="1">
    <location>
        <begin position="1"/>
        <end position="10"/>
    </location>
</feature>
<comment type="caution">
    <text evidence="2">The sequence shown here is derived from an EMBL/GenBank/DDBJ whole genome shotgun (WGS) entry which is preliminary data.</text>
</comment>
<feature type="region of interest" description="Disordered" evidence="1">
    <location>
        <begin position="218"/>
        <end position="298"/>
    </location>
</feature>
<sequence>MPTGRASTVASSRSPSAERGRSERRRSSPDSRRSSRLRSSPASRRSSRLRSSPDSRRSSRPRSSRDARRSSRPHSTRSARSRQLVSPPPRQVSPVSTQATVWSDDFVPNQDSNRGRHHRDVEDDVSSLSSDDAEVPGGGQDVQSNAAVRQSPEPAPLAAGRRNEGNQTSHRPHERRESKSRRGSSRRRKSTGGRDCRPIVVAAALGPALEEAVAILAEDVGKSKAPADKKSSRGRSVSRKHERRHTLKADAGISMGHDGEEDEGPQPPQPLHQGGGVYEADRLSRKSSYRSGVVEADK</sequence>
<feature type="compositionally biased region" description="Basic residues" evidence="1">
    <location>
        <begin position="170"/>
        <end position="191"/>
    </location>
</feature>
<keyword evidence="3" id="KW-1185">Reference proteome</keyword>
<feature type="compositionally biased region" description="Low complexity" evidence="1">
    <location>
        <begin position="37"/>
        <end position="50"/>
    </location>
</feature>
<evidence type="ECO:0000313" key="2">
    <source>
        <dbReference type="EMBL" id="KAH7349983.1"/>
    </source>
</evidence>
<proteinExistence type="predicted"/>
<feature type="compositionally biased region" description="Basic and acidic residues" evidence="1">
    <location>
        <begin position="16"/>
        <end position="33"/>
    </location>
</feature>
<feature type="region of interest" description="Disordered" evidence="1">
    <location>
        <begin position="1"/>
        <end position="199"/>
    </location>
</feature>
<name>A0A8K0WZ08_9PEZI</name>
<accession>A0A8K0WZ08</accession>
<feature type="compositionally biased region" description="Basic and acidic residues" evidence="1">
    <location>
        <begin position="51"/>
        <end position="69"/>
    </location>
</feature>
<feature type="compositionally biased region" description="Basic and acidic residues" evidence="1">
    <location>
        <begin position="219"/>
        <end position="231"/>
    </location>
</feature>
<dbReference type="EMBL" id="JAGPXD010000006">
    <property type="protein sequence ID" value="KAH7349983.1"/>
    <property type="molecule type" value="Genomic_DNA"/>
</dbReference>
<evidence type="ECO:0000256" key="1">
    <source>
        <dbReference type="SAM" id="MobiDB-lite"/>
    </source>
</evidence>
<protein>
    <submittedName>
        <fullName evidence="2">Uncharacterized protein</fullName>
    </submittedName>
</protein>
<gene>
    <name evidence="2" type="ORF">B0T11DRAFT_290317</name>
</gene>
<feature type="compositionally biased region" description="Basic residues" evidence="1">
    <location>
        <begin position="70"/>
        <end position="80"/>
    </location>
</feature>
<evidence type="ECO:0000313" key="3">
    <source>
        <dbReference type="Proteomes" id="UP000813385"/>
    </source>
</evidence>
<organism evidence="2 3">
    <name type="scientific">Plectosphaerella cucumerina</name>
    <dbReference type="NCBI Taxonomy" id="40658"/>
    <lineage>
        <taxon>Eukaryota</taxon>
        <taxon>Fungi</taxon>
        <taxon>Dikarya</taxon>
        <taxon>Ascomycota</taxon>
        <taxon>Pezizomycotina</taxon>
        <taxon>Sordariomycetes</taxon>
        <taxon>Hypocreomycetidae</taxon>
        <taxon>Glomerellales</taxon>
        <taxon>Plectosphaerellaceae</taxon>
        <taxon>Plectosphaerella</taxon>
    </lineage>
</organism>
<feature type="compositionally biased region" description="Basic residues" evidence="1">
    <location>
        <begin position="232"/>
        <end position="246"/>
    </location>
</feature>
<reference evidence="2" key="1">
    <citation type="journal article" date="2021" name="Nat. Commun.">
        <title>Genetic determinants of endophytism in the Arabidopsis root mycobiome.</title>
        <authorList>
            <person name="Mesny F."/>
            <person name="Miyauchi S."/>
            <person name="Thiergart T."/>
            <person name="Pickel B."/>
            <person name="Atanasova L."/>
            <person name="Karlsson M."/>
            <person name="Huettel B."/>
            <person name="Barry K.W."/>
            <person name="Haridas S."/>
            <person name="Chen C."/>
            <person name="Bauer D."/>
            <person name="Andreopoulos W."/>
            <person name="Pangilinan J."/>
            <person name="LaButti K."/>
            <person name="Riley R."/>
            <person name="Lipzen A."/>
            <person name="Clum A."/>
            <person name="Drula E."/>
            <person name="Henrissat B."/>
            <person name="Kohler A."/>
            <person name="Grigoriev I.V."/>
            <person name="Martin F.M."/>
            <person name="Hacquard S."/>
        </authorList>
    </citation>
    <scope>NUCLEOTIDE SEQUENCE</scope>
    <source>
        <strain evidence="2">MPI-CAGE-AT-0016</strain>
    </source>
</reference>